<dbReference type="AlphaFoldDB" id="A0AAV5J033"/>
<sequence length="240" mass="26023">MGSCVSVEKSSEASDMKVRLPFGSKTENLTIPPSPVKEKQTNGDLPVISQPPPSTVKDFGSKEETFFDSKAWLDSDTEDDFYSVNGDFTPSRGNTPVHHSFSRGMTPVHRALADSTPTPIPEPSPTGAKKKLLELFQESLREDPDVDEQRTVGNQNITHGKLEVKSTILDLPPKSVNGTPFGGANSVGSSERTANGDDIIMEKEKPIRASPCCLPSLVSCRSLAERKKKVNNAITVNDKV</sequence>
<dbReference type="EMBL" id="BPVZ01000028">
    <property type="protein sequence ID" value="GKV07954.1"/>
    <property type="molecule type" value="Genomic_DNA"/>
</dbReference>
<feature type="region of interest" description="Disordered" evidence="1">
    <location>
        <begin position="168"/>
        <end position="194"/>
    </location>
</feature>
<organism evidence="2 3">
    <name type="scientific">Rubroshorea leprosula</name>
    <dbReference type="NCBI Taxonomy" id="152421"/>
    <lineage>
        <taxon>Eukaryota</taxon>
        <taxon>Viridiplantae</taxon>
        <taxon>Streptophyta</taxon>
        <taxon>Embryophyta</taxon>
        <taxon>Tracheophyta</taxon>
        <taxon>Spermatophyta</taxon>
        <taxon>Magnoliopsida</taxon>
        <taxon>eudicotyledons</taxon>
        <taxon>Gunneridae</taxon>
        <taxon>Pentapetalae</taxon>
        <taxon>rosids</taxon>
        <taxon>malvids</taxon>
        <taxon>Malvales</taxon>
        <taxon>Dipterocarpaceae</taxon>
        <taxon>Rubroshorea</taxon>
    </lineage>
</organism>
<dbReference type="PANTHER" id="PTHR34280:SF2">
    <property type="entry name" value="OS01G0920100 PROTEIN"/>
    <property type="match status" value="1"/>
</dbReference>
<feature type="region of interest" description="Disordered" evidence="1">
    <location>
        <begin position="1"/>
        <end position="60"/>
    </location>
</feature>
<keyword evidence="3" id="KW-1185">Reference proteome</keyword>
<proteinExistence type="predicted"/>
<evidence type="ECO:0000313" key="3">
    <source>
        <dbReference type="Proteomes" id="UP001054252"/>
    </source>
</evidence>
<feature type="compositionally biased region" description="Basic and acidic residues" evidence="1">
    <location>
        <begin position="9"/>
        <end position="18"/>
    </location>
</feature>
<gene>
    <name evidence="2" type="ORF">SLEP1_g19651</name>
</gene>
<evidence type="ECO:0000313" key="2">
    <source>
        <dbReference type="EMBL" id="GKV07954.1"/>
    </source>
</evidence>
<dbReference type="Proteomes" id="UP001054252">
    <property type="component" value="Unassembled WGS sequence"/>
</dbReference>
<evidence type="ECO:0000256" key="1">
    <source>
        <dbReference type="SAM" id="MobiDB-lite"/>
    </source>
</evidence>
<name>A0AAV5J033_9ROSI</name>
<dbReference type="InterPro" id="IPR038947">
    <property type="entry name" value="At3g27210-like"/>
</dbReference>
<accession>A0AAV5J033</accession>
<comment type="caution">
    <text evidence="2">The sequence shown here is derived from an EMBL/GenBank/DDBJ whole genome shotgun (WGS) entry which is preliminary data.</text>
</comment>
<dbReference type="PANTHER" id="PTHR34280">
    <property type="entry name" value="OS01G0920100 PROTEIN"/>
    <property type="match status" value="1"/>
</dbReference>
<reference evidence="2 3" key="1">
    <citation type="journal article" date="2021" name="Commun. Biol.">
        <title>The genome of Shorea leprosula (Dipterocarpaceae) highlights the ecological relevance of drought in aseasonal tropical rainforests.</title>
        <authorList>
            <person name="Ng K.K.S."/>
            <person name="Kobayashi M.J."/>
            <person name="Fawcett J.A."/>
            <person name="Hatakeyama M."/>
            <person name="Paape T."/>
            <person name="Ng C.H."/>
            <person name="Ang C.C."/>
            <person name="Tnah L.H."/>
            <person name="Lee C.T."/>
            <person name="Nishiyama T."/>
            <person name="Sese J."/>
            <person name="O'Brien M.J."/>
            <person name="Copetti D."/>
            <person name="Mohd Noor M.I."/>
            <person name="Ong R.C."/>
            <person name="Putra M."/>
            <person name="Sireger I.Z."/>
            <person name="Indrioko S."/>
            <person name="Kosugi Y."/>
            <person name="Izuno A."/>
            <person name="Isagi Y."/>
            <person name="Lee S.L."/>
            <person name="Shimizu K.K."/>
        </authorList>
    </citation>
    <scope>NUCLEOTIDE SEQUENCE [LARGE SCALE GENOMIC DNA]</scope>
    <source>
        <strain evidence="2">214</strain>
    </source>
</reference>
<protein>
    <submittedName>
        <fullName evidence="2">Uncharacterized protein</fullName>
    </submittedName>
</protein>